<sequence length="258" mass="27944">MNGLAEPEPRVDADGLIRLEGDAVAGDFLVLCDHASNRVPAGFGSPGLPAAQMQRHIAWDPGALPVARDMARRLGSPLVFPDASRLLIDCNRPTDAPDSATTLSEDTEIPGNVDLDPAVRAHRIAGIYDAYHDAIDALLDRRAAAGIDTALAAVHSYTPTYRSSPRPWHVGILYNADRRLADRLFEALEGEADLVVGDNEPYGPWDGVYHTLHRHGEARGLASVMIEIRNDLIGEAEGQVIWAERLAAALWDGVRAIR</sequence>
<dbReference type="Pfam" id="PF05013">
    <property type="entry name" value="FGase"/>
    <property type="match status" value="1"/>
</dbReference>
<accession>A0AAW9RJN4</accession>
<gene>
    <name evidence="1" type="ORF">V3328_13310</name>
</gene>
<dbReference type="AlphaFoldDB" id="A0AAW9RJN4"/>
<organism evidence="1 2">
    <name type="scientific">Microbaculum marinum</name>
    <dbReference type="NCBI Taxonomy" id="1764581"/>
    <lineage>
        <taxon>Bacteria</taxon>
        <taxon>Pseudomonadati</taxon>
        <taxon>Pseudomonadota</taxon>
        <taxon>Alphaproteobacteria</taxon>
        <taxon>Hyphomicrobiales</taxon>
        <taxon>Tepidamorphaceae</taxon>
        <taxon>Microbaculum</taxon>
    </lineage>
</organism>
<name>A0AAW9RJN4_9HYPH</name>
<keyword evidence="2" id="KW-1185">Reference proteome</keyword>
<dbReference type="EMBL" id="JAZHOF010000005">
    <property type="protein sequence ID" value="MEJ8572462.1"/>
    <property type="molecule type" value="Genomic_DNA"/>
</dbReference>
<dbReference type="Gene3D" id="3.40.630.40">
    <property type="entry name" value="Zn-dependent exopeptidases"/>
    <property type="match status" value="1"/>
</dbReference>
<dbReference type="RefSeq" id="WP_340330163.1">
    <property type="nucleotide sequence ID" value="NZ_JAZHOF010000005.1"/>
</dbReference>
<evidence type="ECO:0000313" key="2">
    <source>
        <dbReference type="Proteomes" id="UP001378188"/>
    </source>
</evidence>
<dbReference type="SUPFAM" id="SSF53187">
    <property type="entry name" value="Zn-dependent exopeptidases"/>
    <property type="match status" value="1"/>
</dbReference>
<dbReference type="PIRSF" id="PIRSF029730">
    <property type="entry name" value="UCP029730"/>
    <property type="match status" value="1"/>
</dbReference>
<comment type="caution">
    <text evidence="1">The sequence shown here is derived from an EMBL/GenBank/DDBJ whole genome shotgun (WGS) entry which is preliminary data.</text>
</comment>
<evidence type="ECO:0000313" key="1">
    <source>
        <dbReference type="EMBL" id="MEJ8572462.1"/>
    </source>
</evidence>
<dbReference type="InterPro" id="IPR011227">
    <property type="entry name" value="UCP029730"/>
</dbReference>
<protein>
    <submittedName>
        <fullName evidence="1">N-formylglutamate amidohydrolase</fullName>
    </submittedName>
</protein>
<dbReference type="Proteomes" id="UP001378188">
    <property type="component" value="Unassembled WGS sequence"/>
</dbReference>
<dbReference type="InterPro" id="IPR007709">
    <property type="entry name" value="N-FG_amidohydro"/>
</dbReference>
<proteinExistence type="predicted"/>
<reference evidence="1 2" key="1">
    <citation type="submission" date="2024-02" db="EMBL/GenBank/DDBJ databases">
        <title>Genome analysis and characterization of Microbaculum marinisediminis sp. nov., isolated from marine sediment.</title>
        <authorList>
            <person name="Du Z.-J."/>
            <person name="Ye Y.-Q."/>
            <person name="Zhang Z.-R."/>
            <person name="Yuan S.-M."/>
            <person name="Zhang X.-Y."/>
        </authorList>
    </citation>
    <scope>NUCLEOTIDE SEQUENCE [LARGE SCALE GENOMIC DNA]</scope>
    <source>
        <strain evidence="1 2">SDUM1044001</strain>
    </source>
</reference>